<dbReference type="EMBL" id="VBQZ03000019">
    <property type="protein sequence ID" value="MXQ84101.1"/>
    <property type="molecule type" value="Genomic_DNA"/>
</dbReference>
<reference evidence="1" key="1">
    <citation type="submission" date="2019-10" db="EMBL/GenBank/DDBJ databases">
        <title>The sequence and de novo assembly of the wild yak genome.</title>
        <authorList>
            <person name="Liu Y."/>
        </authorList>
    </citation>
    <scope>NUCLEOTIDE SEQUENCE [LARGE SCALE GENOMIC DNA]</scope>
    <source>
        <strain evidence="1">WY2019</strain>
    </source>
</reference>
<evidence type="ECO:0000313" key="1">
    <source>
        <dbReference type="EMBL" id="MXQ84101.1"/>
    </source>
</evidence>
<comment type="caution">
    <text evidence="1">The sequence shown here is derived from an EMBL/GenBank/DDBJ whole genome shotgun (WGS) entry which is preliminary data.</text>
</comment>
<dbReference type="AlphaFoldDB" id="A0A6B0R5A6"/>
<accession>A0A6B0R5A6</accession>
<keyword evidence="2" id="KW-1185">Reference proteome</keyword>
<dbReference type="Proteomes" id="UP000322234">
    <property type="component" value="Unassembled WGS sequence"/>
</dbReference>
<sequence length="182" mass="20958">MSQSWKPLDSTAALLVWNTSPSEESLEKEMNFSINMKVSDFLNKIQFMDDLPSLESHSLLDRFSYFQEAGHFFLFHNGNSASSGHFFLFHNGNSTSSGHFLFHNRNSTSSDNMKTTWEQWQEINMLDVERPGSPTWNFYLISEEWKDSQVTTVLPLSNSEIIHKISQRVLSSSFTTSYDHGN</sequence>
<proteinExistence type="predicted"/>
<evidence type="ECO:0000313" key="2">
    <source>
        <dbReference type="Proteomes" id="UP000322234"/>
    </source>
</evidence>
<protein>
    <submittedName>
        <fullName evidence="1">Uncharacterized protein</fullName>
    </submittedName>
</protein>
<gene>
    <name evidence="1" type="ORF">E5288_WYG012115</name>
</gene>
<name>A0A6B0R5A6_9CETA</name>
<organism evidence="1 2">
    <name type="scientific">Bos mutus</name>
    <name type="common">wild yak</name>
    <dbReference type="NCBI Taxonomy" id="72004"/>
    <lineage>
        <taxon>Eukaryota</taxon>
        <taxon>Metazoa</taxon>
        <taxon>Chordata</taxon>
        <taxon>Craniata</taxon>
        <taxon>Vertebrata</taxon>
        <taxon>Euteleostomi</taxon>
        <taxon>Mammalia</taxon>
        <taxon>Eutheria</taxon>
        <taxon>Laurasiatheria</taxon>
        <taxon>Artiodactyla</taxon>
        <taxon>Ruminantia</taxon>
        <taxon>Pecora</taxon>
        <taxon>Bovidae</taxon>
        <taxon>Bovinae</taxon>
        <taxon>Bos</taxon>
    </lineage>
</organism>